<dbReference type="PANTHER" id="PTHR32419:SF6">
    <property type="entry name" value="GLUTATHIONE S-TRANSFERASE OMEGA-LIKE 1-RELATED"/>
    <property type="match status" value="1"/>
</dbReference>
<dbReference type="EMBL" id="CAXAMM010020480">
    <property type="protein sequence ID" value="CAK9047993.1"/>
    <property type="molecule type" value="Genomic_DNA"/>
</dbReference>
<protein>
    <submittedName>
        <fullName evidence="8">Glutathionyl-hydroquinone reductase YqjG (GS-HQR)</fullName>
    </submittedName>
</protein>
<evidence type="ECO:0000313" key="9">
    <source>
        <dbReference type="Proteomes" id="UP001642464"/>
    </source>
</evidence>
<proteinExistence type="predicted"/>
<keyword evidence="9" id="KW-1185">Reference proteome</keyword>
<dbReference type="InterPro" id="IPR036282">
    <property type="entry name" value="Glutathione-S-Trfase_C_sf"/>
</dbReference>
<reference evidence="8 9" key="1">
    <citation type="submission" date="2024-02" db="EMBL/GenBank/DDBJ databases">
        <authorList>
            <person name="Chen Y."/>
            <person name="Shah S."/>
            <person name="Dougan E. K."/>
            <person name="Thang M."/>
            <person name="Chan C."/>
        </authorList>
    </citation>
    <scope>NUCLEOTIDE SEQUENCE [LARGE SCALE GENOMIC DNA]</scope>
</reference>
<evidence type="ECO:0000259" key="7">
    <source>
        <dbReference type="PROSITE" id="PS50405"/>
    </source>
</evidence>
<dbReference type="InterPro" id="IPR047047">
    <property type="entry name" value="GST_Omega-like_C"/>
</dbReference>
<organism evidence="8 9">
    <name type="scientific">Durusdinium trenchii</name>
    <dbReference type="NCBI Taxonomy" id="1381693"/>
    <lineage>
        <taxon>Eukaryota</taxon>
        <taxon>Sar</taxon>
        <taxon>Alveolata</taxon>
        <taxon>Dinophyceae</taxon>
        <taxon>Suessiales</taxon>
        <taxon>Symbiodiniaceae</taxon>
        <taxon>Durusdinium</taxon>
    </lineage>
</organism>
<dbReference type="InterPro" id="IPR007941">
    <property type="entry name" value="DUF726"/>
</dbReference>
<feature type="transmembrane region" description="Helical" evidence="6">
    <location>
        <begin position="917"/>
        <end position="944"/>
    </location>
</feature>
<dbReference type="Proteomes" id="UP001642464">
    <property type="component" value="Unassembled WGS sequence"/>
</dbReference>
<evidence type="ECO:0000256" key="4">
    <source>
        <dbReference type="ARBA" id="ARBA00023136"/>
    </source>
</evidence>
<dbReference type="PANTHER" id="PTHR32419">
    <property type="entry name" value="GLUTATHIONYL-HYDROQUINONE REDUCTASE"/>
    <property type="match status" value="1"/>
</dbReference>
<keyword evidence="4 6" id="KW-0472">Membrane</keyword>
<evidence type="ECO:0000256" key="6">
    <source>
        <dbReference type="SAM" id="Phobius"/>
    </source>
</evidence>
<dbReference type="CDD" id="cd03190">
    <property type="entry name" value="GST_C_Omega_like"/>
    <property type="match status" value="1"/>
</dbReference>
<sequence length="1014" mass="110199">MRRARLTQHCRAAAGRLPADGRLNENGTLSAGRTALDETDVQGAFKRVNSVWRNVIEEDGQFAPEPNRYHLYVALACPWADGALAALFMKGLEDCIGYSVVHPTWQRSRPEDPQDQHHGWTFRQPGDAPLSNGLGHGSFECDDALVPDSVNGAKFVRDIYEKAGDTGGKYSTPLLWDKKQNTIVNNESMDILRMFNSKFNKWAKMPELDLFPASLEADCEAANAWIYPNINNGVYRCGFAKSQEAYDIAAQDLAGALSKAEELLSKQRYVCGDTFTYMDLRLFMTLIRFDAVYVVYFKTNMGTIEMNFPNLLEYCKDVYQVPGMAKACLVSWCSSYGSRYPELRSLCAAVQDSIDESSFAWPAVAKLPVGSEEVAVPLFSRLPLYGRALLPEEEASDLLGAGRRWCPEEGCLVYSSQRELTVLYREGRKAQVAQRMGLPTDALEEQLSSGARPAAPSDAKVITAPSLPKSYLVAREILAILLGAGAGTFDARSRAALLEMFAQFGIPCHLAARWESEIGGALFEALEVSSILEDQKASRNSWRRGKVALAAAGGGILMAVTGGLAAPVVAPALAAGAAAVGAQAAAVGAAVGLAQAGMLVGGAISGLGVGLGAILSSLGTAGAVALFGATGAGMTGWKMSHRWGDLEEFEFQPLENSQRLVQEKVEVEDQAAITALDEATRSNAGVLKEDAAIPLANGGLHALRKGSELIRRQTCPRENSDALTVCYEFQHAVDQVQRSVHLALFVSGWIKDRSDFRGPWVDAAKVFFPHSGHLALQWETQELLDVSGVFGQMITQELASSTASFWMKSTAISTVAAAGKMSPINRYGFVYSDGLRQGSRMAEQLRIDKLSGRFTWMRGRQDQAAKSQGSSYLISQVSSVRFTTRLGDPNREFLSVTQKQLHRQRQLRTWLRHNAPVFLGFVVMVFNVLTLTLVLAACLAHATWLVFPRDGEYFNMSEGPDSEALGAVLALAIFTALSAIVTGWVRFVLGTGFQPPKSSVGKRLITTESDIDSV</sequence>
<dbReference type="Gene3D" id="3.40.30.10">
    <property type="entry name" value="Glutaredoxin"/>
    <property type="match status" value="1"/>
</dbReference>
<keyword evidence="3 6" id="KW-1133">Transmembrane helix</keyword>
<dbReference type="SUPFAM" id="SSF47616">
    <property type="entry name" value="GST C-terminal domain-like"/>
    <property type="match status" value="1"/>
</dbReference>
<dbReference type="InterPro" id="IPR016639">
    <property type="entry name" value="GST_Omega/GSH"/>
</dbReference>
<keyword evidence="2 6" id="KW-0812">Transmembrane</keyword>
<dbReference type="InterPro" id="IPR036249">
    <property type="entry name" value="Thioredoxin-like_sf"/>
</dbReference>
<evidence type="ECO:0000256" key="1">
    <source>
        <dbReference type="ARBA" id="ARBA00004141"/>
    </source>
</evidence>
<comment type="subcellular location">
    <subcellularLocation>
        <location evidence="1">Membrane</location>
        <topology evidence="1">Multi-pass membrane protein</topology>
    </subcellularLocation>
</comment>
<feature type="transmembrane region" description="Helical" evidence="6">
    <location>
        <begin position="547"/>
        <end position="566"/>
    </location>
</feature>
<name>A0ABP0M9Z7_9DINO</name>
<dbReference type="Pfam" id="PF13410">
    <property type="entry name" value="GST_C_2"/>
    <property type="match status" value="1"/>
</dbReference>
<evidence type="ECO:0000313" key="8">
    <source>
        <dbReference type="EMBL" id="CAK9047993.1"/>
    </source>
</evidence>
<dbReference type="Pfam" id="PF05277">
    <property type="entry name" value="DUF726"/>
    <property type="match status" value="1"/>
</dbReference>
<feature type="domain" description="GST C-terminal" evidence="7">
    <location>
        <begin position="192"/>
        <end position="343"/>
    </location>
</feature>
<dbReference type="InterPro" id="IPR010987">
    <property type="entry name" value="Glutathione-S-Trfase_C-like"/>
</dbReference>
<feature type="compositionally biased region" description="Basic and acidic residues" evidence="5">
    <location>
        <begin position="108"/>
        <end position="118"/>
    </location>
</feature>
<comment type="caution">
    <text evidence="8">The sequence shown here is derived from an EMBL/GenBank/DDBJ whole genome shotgun (WGS) entry which is preliminary data.</text>
</comment>
<feature type="region of interest" description="Disordered" evidence="5">
    <location>
        <begin position="107"/>
        <end position="127"/>
    </location>
</feature>
<accession>A0ABP0M9Z7</accession>
<evidence type="ECO:0000256" key="3">
    <source>
        <dbReference type="ARBA" id="ARBA00022989"/>
    </source>
</evidence>
<dbReference type="PROSITE" id="PS50405">
    <property type="entry name" value="GST_CTER"/>
    <property type="match status" value="1"/>
</dbReference>
<feature type="transmembrane region" description="Helical" evidence="6">
    <location>
        <begin position="964"/>
        <end position="989"/>
    </location>
</feature>
<gene>
    <name evidence="8" type="ORF">SCF082_LOCUS26802</name>
</gene>
<feature type="transmembrane region" description="Helical" evidence="6">
    <location>
        <begin position="572"/>
        <end position="591"/>
    </location>
</feature>
<evidence type="ECO:0000256" key="2">
    <source>
        <dbReference type="ARBA" id="ARBA00022692"/>
    </source>
</evidence>
<dbReference type="Gene3D" id="1.20.1050.10">
    <property type="match status" value="1"/>
</dbReference>
<dbReference type="SUPFAM" id="SSF52833">
    <property type="entry name" value="Thioredoxin-like"/>
    <property type="match status" value="1"/>
</dbReference>
<evidence type="ECO:0000256" key="5">
    <source>
        <dbReference type="SAM" id="MobiDB-lite"/>
    </source>
</evidence>